<protein>
    <recommendedName>
        <fullName evidence="6">Reverse transcriptase/retrotransposon-derived protein RNase H-like domain-containing protein</fullName>
    </recommendedName>
</protein>
<dbReference type="InterPro" id="IPR050951">
    <property type="entry name" value="Retrovirus_Pol_polyprotein"/>
</dbReference>
<dbReference type="Gene3D" id="3.10.20.370">
    <property type="match status" value="1"/>
</dbReference>
<evidence type="ECO:0000256" key="5">
    <source>
        <dbReference type="ARBA" id="ARBA00023268"/>
    </source>
</evidence>
<evidence type="ECO:0000256" key="3">
    <source>
        <dbReference type="ARBA" id="ARBA00022759"/>
    </source>
</evidence>
<proteinExistence type="predicted"/>
<evidence type="ECO:0000256" key="4">
    <source>
        <dbReference type="ARBA" id="ARBA00022918"/>
    </source>
</evidence>
<dbReference type="PANTHER" id="PTHR37984">
    <property type="entry name" value="PROTEIN CBG26694"/>
    <property type="match status" value="1"/>
</dbReference>
<dbReference type="EMBL" id="JARAKH010000049">
    <property type="protein sequence ID" value="KAK8375472.1"/>
    <property type="molecule type" value="Genomic_DNA"/>
</dbReference>
<name>A0AAW0SMZ1_SCYPA</name>
<dbReference type="InterPro" id="IPR043502">
    <property type="entry name" value="DNA/RNA_pol_sf"/>
</dbReference>
<evidence type="ECO:0000256" key="1">
    <source>
        <dbReference type="ARBA" id="ARBA00022695"/>
    </source>
</evidence>
<keyword evidence="2" id="KW-0540">Nuclease</keyword>
<dbReference type="Gene3D" id="3.30.70.270">
    <property type="match status" value="1"/>
</dbReference>
<gene>
    <name evidence="7" type="ORF">O3P69_008364</name>
</gene>
<evidence type="ECO:0000259" key="6">
    <source>
        <dbReference type="Pfam" id="PF17919"/>
    </source>
</evidence>
<evidence type="ECO:0000313" key="7">
    <source>
        <dbReference type="EMBL" id="KAK8375472.1"/>
    </source>
</evidence>
<keyword evidence="3" id="KW-0378">Hydrolase</keyword>
<dbReference type="Proteomes" id="UP001487740">
    <property type="component" value="Unassembled WGS sequence"/>
</dbReference>
<keyword evidence="5" id="KW-0511">Multifunctional enzyme</keyword>
<sequence>MIPFGLASAMAAFQKLLDRLLAGIPGCQHYLDDIVCTGRTQQEHDDRLSAVSSMGQLLKKDTPLEWTTEVDQEFMTLKCKISTCPALMTYNPQLLTIVTTDASDKGIGAVLSQKDDSGKERAVLFWSRQLTPSEQKYSVTEREALAAVCAALELIGGKLAQSHTPMRWNIFQDVDSPGRTLCRAFLVRNCSKCQASDKRLQERIRHRLAHYRATPHCTTGVSPAKMLHDRAMRLELPVLTPCSTDEQKLKQRVNRSVIGGSTTVITYTYGAKVTQYSRPLMIQRQVGRSSYRLADGLTRNAAHLALARGQASRDVYAEKFSVSDEKRNTLRVNVEKKIVVGRGRFRSVRSGENSGGEDAMEAVILMARMHLWE</sequence>
<dbReference type="FunFam" id="3.10.20.370:FF:000001">
    <property type="entry name" value="Retrovirus-related Pol polyprotein from transposon 17.6-like protein"/>
    <property type="match status" value="1"/>
</dbReference>
<keyword evidence="8" id="KW-1185">Reference proteome</keyword>
<dbReference type="SUPFAM" id="SSF56672">
    <property type="entry name" value="DNA/RNA polymerases"/>
    <property type="match status" value="1"/>
</dbReference>
<comment type="caution">
    <text evidence="7">The sequence shown here is derived from an EMBL/GenBank/DDBJ whole genome shotgun (WGS) entry which is preliminary data.</text>
</comment>
<dbReference type="PANTHER" id="PTHR37984:SF5">
    <property type="entry name" value="PROTEIN NYNRIN-LIKE"/>
    <property type="match status" value="1"/>
</dbReference>
<dbReference type="GO" id="GO:0003964">
    <property type="term" value="F:RNA-directed DNA polymerase activity"/>
    <property type="evidence" value="ECO:0007669"/>
    <property type="project" value="UniProtKB-KW"/>
</dbReference>
<evidence type="ECO:0000256" key="2">
    <source>
        <dbReference type="ARBA" id="ARBA00022722"/>
    </source>
</evidence>
<evidence type="ECO:0000313" key="8">
    <source>
        <dbReference type="Proteomes" id="UP001487740"/>
    </source>
</evidence>
<dbReference type="GO" id="GO:0004519">
    <property type="term" value="F:endonuclease activity"/>
    <property type="evidence" value="ECO:0007669"/>
    <property type="project" value="UniProtKB-KW"/>
</dbReference>
<accession>A0AAW0SMZ1</accession>
<feature type="domain" description="Reverse transcriptase/retrotransposon-derived protein RNase H-like" evidence="6">
    <location>
        <begin position="66"/>
        <end position="150"/>
    </location>
</feature>
<dbReference type="InterPro" id="IPR043128">
    <property type="entry name" value="Rev_trsase/Diguanyl_cyclase"/>
</dbReference>
<dbReference type="AlphaFoldDB" id="A0AAW0SMZ1"/>
<dbReference type="InterPro" id="IPR041577">
    <property type="entry name" value="RT_RNaseH_2"/>
</dbReference>
<keyword evidence="3" id="KW-0255">Endonuclease</keyword>
<keyword evidence="1" id="KW-0808">Transferase</keyword>
<dbReference type="Pfam" id="PF17919">
    <property type="entry name" value="RT_RNaseH_2"/>
    <property type="match status" value="1"/>
</dbReference>
<reference evidence="7 8" key="1">
    <citation type="submission" date="2023-03" db="EMBL/GenBank/DDBJ databases">
        <title>High-quality genome of Scylla paramamosain provides insights in environmental adaptation.</title>
        <authorList>
            <person name="Zhang L."/>
        </authorList>
    </citation>
    <scope>NUCLEOTIDE SEQUENCE [LARGE SCALE GENOMIC DNA]</scope>
    <source>
        <strain evidence="7">LZ_2023a</strain>
        <tissue evidence="7">Muscle</tissue>
    </source>
</reference>
<organism evidence="7 8">
    <name type="scientific">Scylla paramamosain</name>
    <name type="common">Mud crab</name>
    <dbReference type="NCBI Taxonomy" id="85552"/>
    <lineage>
        <taxon>Eukaryota</taxon>
        <taxon>Metazoa</taxon>
        <taxon>Ecdysozoa</taxon>
        <taxon>Arthropoda</taxon>
        <taxon>Crustacea</taxon>
        <taxon>Multicrustacea</taxon>
        <taxon>Malacostraca</taxon>
        <taxon>Eumalacostraca</taxon>
        <taxon>Eucarida</taxon>
        <taxon>Decapoda</taxon>
        <taxon>Pleocyemata</taxon>
        <taxon>Brachyura</taxon>
        <taxon>Eubrachyura</taxon>
        <taxon>Portunoidea</taxon>
        <taxon>Portunidae</taxon>
        <taxon>Portuninae</taxon>
        <taxon>Scylla</taxon>
    </lineage>
</organism>
<keyword evidence="1" id="KW-0548">Nucleotidyltransferase</keyword>
<keyword evidence="4" id="KW-0695">RNA-directed DNA polymerase</keyword>